<keyword evidence="2" id="KW-1185">Reference proteome</keyword>
<dbReference type="AlphaFoldDB" id="A0AAV9ZB37"/>
<name>A0AAV9ZB37_9AGAR</name>
<evidence type="ECO:0000313" key="1">
    <source>
        <dbReference type="EMBL" id="KAK6977210.1"/>
    </source>
</evidence>
<sequence>MWPSLEGYLSLASTDIAAVITAISSLTESNRLHLQLYLDDWTSNRSHTLDLALTPTSSNVGHLSIKLVGEFFRHHCQKALSSIFAALTLPSLSSLEFHSASHSHVNISQTQLLQLLPALRALTSLELADHERINGRGTNMRLITDPLFAALTARINNEFNSDAGCSPHQLVPNLHTLTLHSRLQFDDRALMEMILSRVRVGRFTCSLGLLLNWDLTEARGRAVDAVVLGRLKKLVSEGDLELSLPVDWK</sequence>
<accession>A0AAV9ZB37</accession>
<protein>
    <submittedName>
        <fullName evidence="1">Uncharacterized protein</fullName>
    </submittedName>
</protein>
<reference evidence="1 2" key="1">
    <citation type="journal article" date="2024" name="J Genomics">
        <title>Draft genome sequencing and assembly of Favolaschia claudopus CIRM-BRFM 2984 isolated from oak limbs.</title>
        <authorList>
            <person name="Navarro D."/>
            <person name="Drula E."/>
            <person name="Chaduli D."/>
            <person name="Cazenave R."/>
            <person name="Ahrendt S."/>
            <person name="Wang J."/>
            <person name="Lipzen A."/>
            <person name="Daum C."/>
            <person name="Barry K."/>
            <person name="Grigoriev I.V."/>
            <person name="Favel A."/>
            <person name="Rosso M.N."/>
            <person name="Martin F."/>
        </authorList>
    </citation>
    <scope>NUCLEOTIDE SEQUENCE [LARGE SCALE GENOMIC DNA]</scope>
    <source>
        <strain evidence="1 2">CIRM-BRFM 2984</strain>
    </source>
</reference>
<gene>
    <name evidence="1" type="ORF">R3P38DRAFT_3237582</name>
</gene>
<dbReference type="Proteomes" id="UP001362999">
    <property type="component" value="Unassembled WGS sequence"/>
</dbReference>
<evidence type="ECO:0000313" key="2">
    <source>
        <dbReference type="Proteomes" id="UP001362999"/>
    </source>
</evidence>
<comment type="caution">
    <text evidence="1">The sequence shown here is derived from an EMBL/GenBank/DDBJ whole genome shotgun (WGS) entry which is preliminary data.</text>
</comment>
<organism evidence="1 2">
    <name type="scientific">Favolaschia claudopus</name>
    <dbReference type="NCBI Taxonomy" id="2862362"/>
    <lineage>
        <taxon>Eukaryota</taxon>
        <taxon>Fungi</taxon>
        <taxon>Dikarya</taxon>
        <taxon>Basidiomycota</taxon>
        <taxon>Agaricomycotina</taxon>
        <taxon>Agaricomycetes</taxon>
        <taxon>Agaricomycetidae</taxon>
        <taxon>Agaricales</taxon>
        <taxon>Marasmiineae</taxon>
        <taxon>Mycenaceae</taxon>
        <taxon>Favolaschia</taxon>
    </lineage>
</organism>
<dbReference type="EMBL" id="JAWWNJ010000171">
    <property type="protein sequence ID" value="KAK6977210.1"/>
    <property type="molecule type" value="Genomic_DNA"/>
</dbReference>
<proteinExistence type="predicted"/>